<evidence type="ECO:0000256" key="1">
    <source>
        <dbReference type="ARBA" id="ARBA00004141"/>
    </source>
</evidence>
<dbReference type="EMBL" id="JABSTV010001249">
    <property type="protein sequence ID" value="KAH7962734.1"/>
    <property type="molecule type" value="Genomic_DNA"/>
</dbReference>
<comment type="caution">
    <text evidence="7">The sequence shown here is derived from an EMBL/GenBank/DDBJ whole genome shotgun (WGS) entry which is preliminary data.</text>
</comment>
<accession>A0A9D4Q1F7</accession>
<proteinExistence type="inferred from homology"/>
<dbReference type="GO" id="GO:0016020">
    <property type="term" value="C:membrane"/>
    <property type="evidence" value="ECO:0007669"/>
    <property type="project" value="UniProtKB-SubCell"/>
</dbReference>
<comment type="similarity">
    <text evidence="2">Belongs to the IFI6/IFI27 family.</text>
</comment>
<reference evidence="7" key="2">
    <citation type="submission" date="2021-09" db="EMBL/GenBank/DDBJ databases">
        <authorList>
            <person name="Jia N."/>
            <person name="Wang J."/>
            <person name="Shi W."/>
            <person name="Du L."/>
            <person name="Sun Y."/>
            <person name="Zhan W."/>
            <person name="Jiang J."/>
            <person name="Wang Q."/>
            <person name="Zhang B."/>
            <person name="Ji P."/>
            <person name="Sakyi L.B."/>
            <person name="Cui X."/>
            <person name="Yuan T."/>
            <person name="Jiang B."/>
            <person name="Yang W."/>
            <person name="Lam T.T.-Y."/>
            <person name="Chang Q."/>
            <person name="Ding S."/>
            <person name="Wang X."/>
            <person name="Zhu J."/>
            <person name="Ruan X."/>
            <person name="Zhao L."/>
            <person name="Wei J."/>
            <person name="Que T."/>
            <person name="Du C."/>
            <person name="Cheng J."/>
            <person name="Dai P."/>
            <person name="Han X."/>
            <person name="Huang E."/>
            <person name="Gao Y."/>
            <person name="Liu J."/>
            <person name="Shao H."/>
            <person name="Ye R."/>
            <person name="Li L."/>
            <person name="Wei W."/>
            <person name="Wang X."/>
            <person name="Wang C."/>
            <person name="Huo Q."/>
            <person name="Li W."/>
            <person name="Guo W."/>
            <person name="Chen H."/>
            <person name="Chen S."/>
            <person name="Zhou L."/>
            <person name="Zhou L."/>
            <person name="Ni X."/>
            <person name="Tian J."/>
            <person name="Zhou Y."/>
            <person name="Sheng Y."/>
            <person name="Liu T."/>
            <person name="Pan Y."/>
            <person name="Xia L."/>
            <person name="Li J."/>
            <person name="Zhao F."/>
            <person name="Cao W."/>
        </authorList>
    </citation>
    <scope>NUCLEOTIDE SEQUENCE</scope>
    <source>
        <strain evidence="7">Rsan-2018</strain>
        <tissue evidence="7">Larvae</tissue>
    </source>
</reference>
<evidence type="ECO:0000256" key="5">
    <source>
        <dbReference type="ARBA" id="ARBA00023136"/>
    </source>
</evidence>
<evidence type="ECO:0000313" key="8">
    <source>
        <dbReference type="Proteomes" id="UP000821837"/>
    </source>
</evidence>
<evidence type="ECO:0000256" key="6">
    <source>
        <dbReference type="SAM" id="Phobius"/>
    </source>
</evidence>
<evidence type="ECO:0000256" key="4">
    <source>
        <dbReference type="ARBA" id="ARBA00022989"/>
    </source>
</evidence>
<dbReference type="VEuPathDB" id="VectorBase:RSAN_026006"/>
<gene>
    <name evidence="7" type="ORF">HPB52_017712</name>
</gene>
<evidence type="ECO:0000256" key="2">
    <source>
        <dbReference type="ARBA" id="ARBA00007262"/>
    </source>
</evidence>
<dbReference type="AlphaFoldDB" id="A0A9D4Q1F7"/>
<sequence length="194" mass="21570">MFQPAEAWQPQFDPPLPPFRTYNLESWFKEFAAALELNGIWLQAFMFEDPIFLNADAFVLVDPVLNVDASEDATRKGSCVKSQWISSQMLPPMMGLAVFFSLGWVLEKLGFGKRGIKPGSLAAAYHAFQRSPIQKSGAFSVLQSWGVKGIPTIGRMSIGFCTFYICYIVLAVRLIIGLLIERPSLSESEPTAKP</sequence>
<organism evidence="7 8">
    <name type="scientific">Rhipicephalus sanguineus</name>
    <name type="common">Brown dog tick</name>
    <name type="synonym">Ixodes sanguineus</name>
    <dbReference type="NCBI Taxonomy" id="34632"/>
    <lineage>
        <taxon>Eukaryota</taxon>
        <taxon>Metazoa</taxon>
        <taxon>Ecdysozoa</taxon>
        <taxon>Arthropoda</taxon>
        <taxon>Chelicerata</taxon>
        <taxon>Arachnida</taxon>
        <taxon>Acari</taxon>
        <taxon>Parasitiformes</taxon>
        <taxon>Ixodida</taxon>
        <taxon>Ixodoidea</taxon>
        <taxon>Ixodidae</taxon>
        <taxon>Rhipicephalinae</taxon>
        <taxon>Rhipicephalus</taxon>
        <taxon>Rhipicephalus</taxon>
    </lineage>
</organism>
<keyword evidence="5 6" id="KW-0472">Membrane</keyword>
<protein>
    <submittedName>
        <fullName evidence="7">Uncharacterized protein</fullName>
    </submittedName>
</protein>
<dbReference type="Pfam" id="PF06140">
    <property type="entry name" value="Ifi-6-16"/>
    <property type="match status" value="1"/>
</dbReference>
<feature type="transmembrane region" description="Helical" evidence="6">
    <location>
        <begin position="89"/>
        <end position="106"/>
    </location>
</feature>
<name>A0A9D4Q1F7_RHISA</name>
<dbReference type="InterPro" id="IPR038213">
    <property type="entry name" value="IFI6/IFI27-like_sf"/>
</dbReference>
<feature type="transmembrane region" description="Helical" evidence="6">
    <location>
        <begin position="158"/>
        <end position="180"/>
    </location>
</feature>
<dbReference type="Gene3D" id="6.10.110.10">
    <property type="match status" value="1"/>
</dbReference>
<keyword evidence="3 6" id="KW-0812">Transmembrane</keyword>
<evidence type="ECO:0000313" key="7">
    <source>
        <dbReference type="EMBL" id="KAH7962734.1"/>
    </source>
</evidence>
<dbReference type="Proteomes" id="UP000821837">
    <property type="component" value="Chromosome 3"/>
</dbReference>
<reference evidence="7" key="1">
    <citation type="journal article" date="2020" name="Cell">
        <title>Large-Scale Comparative Analyses of Tick Genomes Elucidate Their Genetic Diversity and Vector Capacities.</title>
        <authorList>
            <consortium name="Tick Genome and Microbiome Consortium (TIGMIC)"/>
            <person name="Jia N."/>
            <person name="Wang J."/>
            <person name="Shi W."/>
            <person name="Du L."/>
            <person name="Sun Y."/>
            <person name="Zhan W."/>
            <person name="Jiang J.F."/>
            <person name="Wang Q."/>
            <person name="Zhang B."/>
            <person name="Ji P."/>
            <person name="Bell-Sakyi L."/>
            <person name="Cui X.M."/>
            <person name="Yuan T.T."/>
            <person name="Jiang B.G."/>
            <person name="Yang W.F."/>
            <person name="Lam T.T."/>
            <person name="Chang Q.C."/>
            <person name="Ding S.J."/>
            <person name="Wang X.J."/>
            <person name="Zhu J.G."/>
            <person name="Ruan X.D."/>
            <person name="Zhao L."/>
            <person name="Wei J.T."/>
            <person name="Ye R.Z."/>
            <person name="Que T.C."/>
            <person name="Du C.H."/>
            <person name="Zhou Y.H."/>
            <person name="Cheng J.X."/>
            <person name="Dai P.F."/>
            <person name="Guo W.B."/>
            <person name="Han X.H."/>
            <person name="Huang E.J."/>
            <person name="Li L.F."/>
            <person name="Wei W."/>
            <person name="Gao Y.C."/>
            <person name="Liu J.Z."/>
            <person name="Shao H.Z."/>
            <person name="Wang X."/>
            <person name="Wang C.C."/>
            <person name="Yang T.C."/>
            <person name="Huo Q.B."/>
            <person name="Li W."/>
            <person name="Chen H.Y."/>
            <person name="Chen S.E."/>
            <person name="Zhou L.G."/>
            <person name="Ni X.B."/>
            <person name="Tian J.H."/>
            <person name="Sheng Y."/>
            <person name="Liu T."/>
            <person name="Pan Y.S."/>
            <person name="Xia L.Y."/>
            <person name="Li J."/>
            <person name="Zhao F."/>
            <person name="Cao W.C."/>
        </authorList>
    </citation>
    <scope>NUCLEOTIDE SEQUENCE</scope>
    <source>
        <strain evidence="7">Rsan-2018</strain>
    </source>
</reference>
<dbReference type="InterPro" id="IPR009311">
    <property type="entry name" value="IFI6/IFI27-like"/>
</dbReference>
<comment type="subcellular location">
    <subcellularLocation>
        <location evidence="1">Membrane</location>
        <topology evidence="1">Multi-pass membrane protein</topology>
    </subcellularLocation>
</comment>
<keyword evidence="8" id="KW-1185">Reference proteome</keyword>
<keyword evidence="4 6" id="KW-1133">Transmembrane helix</keyword>
<evidence type="ECO:0000256" key="3">
    <source>
        <dbReference type="ARBA" id="ARBA00022692"/>
    </source>
</evidence>